<dbReference type="InterPro" id="IPR018303">
    <property type="entry name" value="ATPase_P-typ_P_site"/>
</dbReference>
<keyword evidence="5 12" id="KW-0812">Transmembrane</keyword>
<dbReference type="GO" id="GO:1990573">
    <property type="term" value="P:potassium ion import across plasma membrane"/>
    <property type="evidence" value="ECO:0007669"/>
    <property type="project" value="TreeGrafter"/>
</dbReference>
<dbReference type="Pfam" id="PF00122">
    <property type="entry name" value="E1-E2_ATPase"/>
    <property type="match status" value="1"/>
</dbReference>
<keyword evidence="11 12" id="KW-0472">Membrane</keyword>
<proteinExistence type="inferred from homology"/>
<evidence type="ECO:0000256" key="8">
    <source>
        <dbReference type="ARBA" id="ARBA00022842"/>
    </source>
</evidence>
<evidence type="ECO:0000313" key="15">
    <source>
        <dbReference type="Proteomes" id="UP000051581"/>
    </source>
</evidence>
<organism evidence="14 15">
    <name type="scientific">Lentilactobacillus sunkii DSM 19904</name>
    <dbReference type="NCBI Taxonomy" id="1423808"/>
    <lineage>
        <taxon>Bacteria</taxon>
        <taxon>Bacillati</taxon>
        <taxon>Bacillota</taxon>
        <taxon>Bacilli</taxon>
        <taxon>Lactobacillales</taxon>
        <taxon>Lactobacillaceae</taxon>
        <taxon>Lentilactobacillus</taxon>
    </lineage>
</organism>
<dbReference type="InterPro" id="IPR023299">
    <property type="entry name" value="ATPase_P-typ_cyto_dom_N"/>
</dbReference>
<evidence type="ECO:0000256" key="7">
    <source>
        <dbReference type="ARBA" id="ARBA00022840"/>
    </source>
</evidence>
<comment type="similarity">
    <text evidence="2">Belongs to the cation transport ATPase (P-type) (TC 3.A.3) family. Type IIA subfamily.</text>
</comment>
<dbReference type="InterPro" id="IPR059000">
    <property type="entry name" value="ATPase_P-type_domA"/>
</dbReference>
<dbReference type="FunFam" id="2.70.150.10:FF:000160">
    <property type="entry name" value="Sarcoplasmic/endoplasmic reticulum calcium ATPase 1"/>
    <property type="match status" value="1"/>
</dbReference>
<dbReference type="InterPro" id="IPR050510">
    <property type="entry name" value="Cation_transp_ATPase_P-type"/>
</dbReference>
<feature type="transmembrane region" description="Helical" evidence="12">
    <location>
        <begin position="296"/>
        <end position="319"/>
    </location>
</feature>
<comment type="subcellular location">
    <subcellularLocation>
        <location evidence="1">Cell membrane</location>
        <topology evidence="1">Multi-pass membrane protein</topology>
    </subcellularLocation>
</comment>
<dbReference type="PRINTS" id="PR00119">
    <property type="entry name" value="CATATPASE"/>
</dbReference>
<evidence type="ECO:0000256" key="2">
    <source>
        <dbReference type="ARBA" id="ARBA00005675"/>
    </source>
</evidence>
<dbReference type="Gene3D" id="1.20.1110.10">
    <property type="entry name" value="Calcium-transporting ATPase, transmembrane domain"/>
    <property type="match status" value="1"/>
</dbReference>
<comment type="caution">
    <text evidence="14">The sequence shown here is derived from an EMBL/GenBank/DDBJ whole genome shotgun (WGS) entry which is preliminary data.</text>
</comment>
<dbReference type="Gene3D" id="2.70.150.10">
    <property type="entry name" value="Calcium-transporting ATPase, cytoplasmic transduction domain A"/>
    <property type="match status" value="1"/>
</dbReference>
<sequence length="941" mass="102666">MKWYSLESPDILEKLGTSRIHGLNDEQARQRIEKYGLNELAKEEREPAWKMLLKSFKEPLIVILLIAISLALASAAYDFFISGDQGHAMASVYEAVAIVLIVIINSGLTFHQTRSAQKSLDALSDMRQHHMKVLRNDNWISVSASHLVPGDIVNVKSGDFIEGDLRWLKTAELQIDESHLTGESDAIQKTTDVMPEDTELGDRTDMGYSGSMVVNGNGIGVVVATGMATELGKISGLMQSVDNQKTPIEKSVHGLSKKLMIIAAVIIAITIGYDLVKQLIQVGSISMDSIGGISATAIAIAVASIPDAMPVVLSIVLTIGAKMMASQKGLVKSLSSVETLGSTTYIASDKTGTLTKNEMAVTRFLANGKVYNVEGNGYTPIGEFIREDGQPTDSRDYQRFLEVAVLNNEAEIKPDDKQNWRPFGNPTDVSLVVLAAKEHIQRADLLADKGERDIDIVRIFPFDSTRKMMTVVIKENGRYYSLTKGAPDVIKPLTKFALIHGQQVVIDLAAENIEEAMLTFANDALRTISITQREITKEEALNASSTDLERDLTFLGLVGIIDPPREEVKVAVHKLSQAAVNVVMITGDHAMTAKAIARQLGIIQSDDARVITGRDLETMSDAQLADAVLDTRVYARVTPEHKQRIIKQLQEHDQVVAMTGDGINDAPALKAADIGIAMGINGTEVTKDAADLILLDDKFTTIEKSVESGRTIFANILNFMRHELTTNVAEVLSLLLGVFLITSSIGNVTEVTPTLTALMVLWVNMVSDSLPSFALGYDEAESDVMKQRPRDAQKSILADGMLRRVLFRGGVMGAMVFLAFVWAASQGLSVAQSQTIAFLTLVFGQLWHVYDARSVKTLFDRNPFSNSRLTLAVAFAATSSILVTLIPFFNNVMGTAPLSMTMYLIIIVVSAIPTFIISGVKKMISNKRDSGLSESLQFDRE</sequence>
<accession>A0A0R1KTE6</accession>
<feature type="transmembrane region" description="Helical" evidence="12">
    <location>
        <begin position="92"/>
        <end position="110"/>
    </location>
</feature>
<feature type="transmembrane region" description="Helical" evidence="12">
    <location>
        <begin position="901"/>
        <end position="920"/>
    </location>
</feature>
<dbReference type="InterPro" id="IPR004014">
    <property type="entry name" value="ATPase_P-typ_cation-transptr_N"/>
</dbReference>
<dbReference type="AlphaFoldDB" id="A0A0R1KTE6"/>
<dbReference type="PROSITE" id="PS00154">
    <property type="entry name" value="ATPASE_E1_E2"/>
    <property type="match status" value="1"/>
</dbReference>
<feature type="transmembrane region" description="Helical" evidence="12">
    <location>
        <begin position="871"/>
        <end position="889"/>
    </location>
</feature>
<dbReference type="GO" id="GO:0016887">
    <property type="term" value="F:ATP hydrolysis activity"/>
    <property type="evidence" value="ECO:0007669"/>
    <property type="project" value="InterPro"/>
</dbReference>
<keyword evidence="9" id="KW-1278">Translocase</keyword>
<dbReference type="InterPro" id="IPR006068">
    <property type="entry name" value="ATPase_P-typ_cation-transptr_C"/>
</dbReference>
<dbReference type="Pfam" id="PF08282">
    <property type="entry name" value="Hydrolase_3"/>
    <property type="match status" value="1"/>
</dbReference>
<dbReference type="InterPro" id="IPR023298">
    <property type="entry name" value="ATPase_P-typ_TM_dom_sf"/>
</dbReference>
<evidence type="ECO:0000313" key="14">
    <source>
        <dbReference type="EMBL" id="KRK86822.1"/>
    </source>
</evidence>
<dbReference type="OrthoDB" id="9760364at2"/>
<evidence type="ECO:0000256" key="11">
    <source>
        <dbReference type="ARBA" id="ARBA00023136"/>
    </source>
</evidence>
<evidence type="ECO:0000256" key="12">
    <source>
        <dbReference type="SAM" id="Phobius"/>
    </source>
</evidence>
<gene>
    <name evidence="14" type="ORF">FD17_GL001839</name>
</gene>
<feature type="transmembrane region" description="Helical" evidence="12">
    <location>
        <begin position="805"/>
        <end position="825"/>
    </location>
</feature>
<evidence type="ECO:0000256" key="9">
    <source>
        <dbReference type="ARBA" id="ARBA00022967"/>
    </source>
</evidence>
<protein>
    <submittedName>
        <fullName evidence="14">E1-E2 ATPase</fullName>
    </submittedName>
</protein>
<evidence type="ECO:0000256" key="5">
    <source>
        <dbReference type="ARBA" id="ARBA00022692"/>
    </source>
</evidence>
<dbReference type="GO" id="GO:0005886">
    <property type="term" value="C:plasma membrane"/>
    <property type="evidence" value="ECO:0007669"/>
    <property type="project" value="UniProtKB-SubCell"/>
</dbReference>
<dbReference type="SUPFAM" id="SSF81665">
    <property type="entry name" value="Calcium ATPase, transmembrane domain M"/>
    <property type="match status" value="1"/>
</dbReference>
<dbReference type="GO" id="GO:0036376">
    <property type="term" value="P:sodium ion export across plasma membrane"/>
    <property type="evidence" value="ECO:0007669"/>
    <property type="project" value="TreeGrafter"/>
</dbReference>
<dbReference type="PANTHER" id="PTHR43294">
    <property type="entry name" value="SODIUM/POTASSIUM-TRANSPORTING ATPASE SUBUNIT ALPHA"/>
    <property type="match status" value="1"/>
</dbReference>
<dbReference type="SUPFAM" id="SSF56784">
    <property type="entry name" value="HAD-like"/>
    <property type="match status" value="1"/>
</dbReference>
<feature type="transmembrane region" description="Helical" evidence="12">
    <location>
        <begin position="259"/>
        <end position="276"/>
    </location>
</feature>
<keyword evidence="15" id="KW-1185">Reference proteome</keyword>
<dbReference type="EMBL" id="AZEA01000034">
    <property type="protein sequence ID" value="KRK86822.1"/>
    <property type="molecule type" value="Genomic_DNA"/>
</dbReference>
<evidence type="ECO:0000256" key="1">
    <source>
        <dbReference type="ARBA" id="ARBA00004651"/>
    </source>
</evidence>
<dbReference type="PRINTS" id="PR00120">
    <property type="entry name" value="HATPASE"/>
</dbReference>
<dbReference type="PANTHER" id="PTHR43294:SF21">
    <property type="entry name" value="CATION TRANSPORTING ATPASE"/>
    <property type="match status" value="1"/>
</dbReference>
<keyword evidence="8" id="KW-0460">Magnesium</keyword>
<evidence type="ECO:0000256" key="6">
    <source>
        <dbReference type="ARBA" id="ARBA00022741"/>
    </source>
</evidence>
<dbReference type="Pfam" id="PF00689">
    <property type="entry name" value="Cation_ATPase_C"/>
    <property type="match status" value="1"/>
</dbReference>
<dbReference type="SFLD" id="SFLDG00002">
    <property type="entry name" value="C1.7:_P-type_atpase_like"/>
    <property type="match status" value="1"/>
</dbReference>
<dbReference type="InterPro" id="IPR008250">
    <property type="entry name" value="ATPase_P-typ_transduc_dom_A_sf"/>
</dbReference>
<evidence type="ECO:0000256" key="10">
    <source>
        <dbReference type="ARBA" id="ARBA00022989"/>
    </source>
</evidence>
<dbReference type="Gene3D" id="3.40.50.1000">
    <property type="entry name" value="HAD superfamily/HAD-like"/>
    <property type="match status" value="1"/>
</dbReference>
<feature type="transmembrane region" description="Helical" evidence="12">
    <location>
        <begin position="60"/>
        <end position="80"/>
    </location>
</feature>
<dbReference type="GO" id="GO:0030007">
    <property type="term" value="P:intracellular potassium ion homeostasis"/>
    <property type="evidence" value="ECO:0007669"/>
    <property type="project" value="TreeGrafter"/>
</dbReference>
<dbReference type="Pfam" id="PF13246">
    <property type="entry name" value="Cation_ATPase"/>
    <property type="match status" value="1"/>
</dbReference>
<dbReference type="Proteomes" id="UP000051581">
    <property type="component" value="Unassembled WGS sequence"/>
</dbReference>
<dbReference type="SMART" id="SM00831">
    <property type="entry name" value="Cation_ATPase_N"/>
    <property type="match status" value="1"/>
</dbReference>
<dbReference type="InterPro" id="IPR036412">
    <property type="entry name" value="HAD-like_sf"/>
</dbReference>
<dbReference type="SUPFAM" id="SSF81660">
    <property type="entry name" value="Metal cation-transporting ATPase, ATP-binding domain N"/>
    <property type="match status" value="1"/>
</dbReference>
<reference evidence="14 15" key="1">
    <citation type="journal article" date="2015" name="Genome Announc.">
        <title>Expanding the biotechnology potential of lactobacilli through comparative genomics of 213 strains and associated genera.</title>
        <authorList>
            <person name="Sun Z."/>
            <person name="Harris H.M."/>
            <person name="McCann A."/>
            <person name="Guo C."/>
            <person name="Argimon S."/>
            <person name="Zhang W."/>
            <person name="Yang X."/>
            <person name="Jeffery I.B."/>
            <person name="Cooney J.C."/>
            <person name="Kagawa T.F."/>
            <person name="Liu W."/>
            <person name="Song Y."/>
            <person name="Salvetti E."/>
            <person name="Wrobel A."/>
            <person name="Rasinkangas P."/>
            <person name="Parkhill J."/>
            <person name="Rea M.C."/>
            <person name="O'Sullivan O."/>
            <person name="Ritari J."/>
            <person name="Douillard F.P."/>
            <person name="Paul Ross R."/>
            <person name="Yang R."/>
            <person name="Briner A.E."/>
            <person name="Felis G.E."/>
            <person name="de Vos W.M."/>
            <person name="Barrangou R."/>
            <person name="Klaenhammer T.R."/>
            <person name="Caufield P.W."/>
            <person name="Cui Y."/>
            <person name="Zhang H."/>
            <person name="O'Toole P.W."/>
        </authorList>
    </citation>
    <scope>NUCLEOTIDE SEQUENCE [LARGE SCALE GENOMIC DNA]</scope>
    <source>
        <strain evidence="14 15">DSM 19904</strain>
    </source>
</reference>
<dbReference type="PATRIC" id="fig|1423808.3.peg.1863"/>
<dbReference type="NCBIfam" id="TIGR01494">
    <property type="entry name" value="ATPase_P-type"/>
    <property type="match status" value="2"/>
</dbReference>
<dbReference type="GO" id="GO:0005524">
    <property type="term" value="F:ATP binding"/>
    <property type="evidence" value="ECO:0007669"/>
    <property type="project" value="UniProtKB-KW"/>
</dbReference>
<dbReference type="Pfam" id="PF00690">
    <property type="entry name" value="Cation_ATPase_N"/>
    <property type="match status" value="1"/>
</dbReference>
<keyword evidence="4" id="KW-0597">Phosphoprotein</keyword>
<dbReference type="FunFam" id="3.40.50.1000:FF:000028">
    <property type="entry name" value="Calcium-transporting P-type ATPase, putative"/>
    <property type="match status" value="1"/>
</dbReference>
<evidence type="ECO:0000259" key="13">
    <source>
        <dbReference type="SMART" id="SM00831"/>
    </source>
</evidence>
<dbReference type="SFLD" id="SFLDF00027">
    <property type="entry name" value="p-type_atpase"/>
    <property type="match status" value="1"/>
</dbReference>
<evidence type="ECO:0000256" key="4">
    <source>
        <dbReference type="ARBA" id="ARBA00022553"/>
    </source>
</evidence>
<keyword evidence="7" id="KW-0067">ATP-binding</keyword>
<keyword evidence="3" id="KW-1003">Cell membrane</keyword>
<dbReference type="RefSeq" id="WP_057826434.1">
    <property type="nucleotide sequence ID" value="NZ_AZEA01000034.1"/>
</dbReference>
<feature type="domain" description="Cation-transporting P-type ATPase N-terminal" evidence="13">
    <location>
        <begin position="2"/>
        <end position="76"/>
    </location>
</feature>
<feature type="transmembrane region" description="Helical" evidence="12">
    <location>
        <begin position="831"/>
        <end position="850"/>
    </location>
</feature>
<dbReference type="GO" id="GO:1902600">
    <property type="term" value="P:proton transmembrane transport"/>
    <property type="evidence" value="ECO:0007669"/>
    <property type="project" value="TreeGrafter"/>
</dbReference>
<dbReference type="GO" id="GO:0005391">
    <property type="term" value="F:P-type sodium:potassium-exchanging transporter activity"/>
    <property type="evidence" value="ECO:0007669"/>
    <property type="project" value="TreeGrafter"/>
</dbReference>
<dbReference type="SFLD" id="SFLDS00003">
    <property type="entry name" value="Haloacid_Dehalogenase"/>
    <property type="match status" value="1"/>
</dbReference>
<dbReference type="GO" id="GO:0006883">
    <property type="term" value="P:intracellular sodium ion homeostasis"/>
    <property type="evidence" value="ECO:0007669"/>
    <property type="project" value="TreeGrafter"/>
</dbReference>
<keyword evidence="6" id="KW-0547">Nucleotide-binding</keyword>
<keyword evidence="10 12" id="KW-1133">Transmembrane helix</keyword>
<dbReference type="InterPro" id="IPR044492">
    <property type="entry name" value="P_typ_ATPase_HD_dom"/>
</dbReference>
<name>A0A0R1KTE6_9LACO</name>
<dbReference type="InterPro" id="IPR023214">
    <property type="entry name" value="HAD_sf"/>
</dbReference>
<dbReference type="Gene3D" id="3.40.1110.10">
    <property type="entry name" value="Calcium-transporting ATPase, cytoplasmic domain N"/>
    <property type="match status" value="1"/>
</dbReference>
<evidence type="ECO:0000256" key="3">
    <source>
        <dbReference type="ARBA" id="ARBA00022475"/>
    </source>
</evidence>
<dbReference type="SUPFAM" id="SSF81653">
    <property type="entry name" value="Calcium ATPase, transduction domain A"/>
    <property type="match status" value="1"/>
</dbReference>
<dbReference type="InterPro" id="IPR001757">
    <property type="entry name" value="P_typ_ATPase"/>
</dbReference>